<sequence>MTIYVRIPADQPSHQLREVVAAAARCWRSARDAGAPVQQRLYAMLAPRDFDMLAPVFDSLMRLCEASLGRPVAAGGPALSDDERLLVGLLDGSKVRTTCVECADGIASAFDCAIRSTRIMLTNPITILAGSKA</sequence>
<dbReference type="EMBL" id="AP017655">
    <property type="protein sequence ID" value="BAV63387.1"/>
    <property type="molecule type" value="Genomic_DNA"/>
</dbReference>
<dbReference type="AlphaFoldDB" id="A0A1E1EYQ1"/>
<proteinExistence type="predicted"/>
<accession>A0A1E1EYQ1</accession>
<keyword evidence="2" id="KW-1185">Reference proteome</keyword>
<organism evidence="1 2">
    <name type="scientific">Sphingobium cloacae</name>
    <dbReference type="NCBI Taxonomy" id="120107"/>
    <lineage>
        <taxon>Bacteria</taxon>
        <taxon>Pseudomonadati</taxon>
        <taxon>Pseudomonadota</taxon>
        <taxon>Alphaproteobacteria</taxon>
        <taxon>Sphingomonadales</taxon>
        <taxon>Sphingomonadaceae</taxon>
        <taxon>Sphingobium</taxon>
    </lineage>
</organism>
<protein>
    <submittedName>
        <fullName evidence="1">Uncharacterized protein</fullName>
    </submittedName>
</protein>
<dbReference type="Proteomes" id="UP000218272">
    <property type="component" value="Chromosome SCLO_1"/>
</dbReference>
<dbReference type="OrthoDB" id="7507791at2"/>
<dbReference type="KEGG" id="sclo:SCLO_1003470"/>
<name>A0A1E1EYQ1_9SPHN</name>
<evidence type="ECO:0000313" key="2">
    <source>
        <dbReference type="Proteomes" id="UP000218272"/>
    </source>
</evidence>
<gene>
    <name evidence="1" type="ORF">SCLO_1003470</name>
</gene>
<evidence type="ECO:0000313" key="1">
    <source>
        <dbReference type="EMBL" id="BAV63387.1"/>
    </source>
</evidence>
<dbReference type="RefSeq" id="WP_123905433.1">
    <property type="nucleotide sequence ID" value="NZ_AP017655.1"/>
</dbReference>
<reference evidence="1 2" key="1">
    <citation type="submission" date="2016-10" db="EMBL/GenBank/DDBJ databases">
        <title>Complete Genome Sequence of the Nonylphenol-Degrading Bacterium Sphingobium cloacae JCM 10874T.</title>
        <authorList>
            <person name="Ootsuka M."/>
            <person name="Nishizawa T."/>
            <person name="Ohta H."/>
        </authorList>
    </citation>
    <scope>NUCLEOTIDE SEQUENCE [LARGE SCALE GENOMIC DNA]</scope>
    <source>
        <strain evidence="1 2">JCM 10874</strain>
    </source>
</reference>